<dbReference type="EMBL" id="CAICTM010000395">
    <property type="protein sequence ID" value="CAB9509602.1"/>
    <property type="molecule type" value="Genomic_DNA"/>
</dbReference>
<evidence type="ECO:0000313" key="2">
    <source>
        <dbReference type="EMBL" id="CAB9509602.1"/>
    </source>
</evidence>
<reference evidence="2" key="1">
    <citation type="submission" date="2020-06" db="EMBL/GenBank/DDBJ databases">
        <authorList>
            <consortium name="Plant Systems Biology data submission"/>
        </authorList>
    </citation>
    <scope>NUCLEOTIDE SEQUENCE</scope>
    <source>
        <strain evidence="2">D6</strain>
    </source>
</reference>
<keyword evidence="3" id="KW-1185">Reference proteome</keyword>
<organism evidence="2 3">
    <name type="scientific">Seminavis robusta</name>
    <dbReference type="NCBI Taxonomy" id="568900"/>
    <lineage>
        <taxon>Eukaryota</taxon>
        <taxon>Sar</taxon>
        <taxon>Stramenopiles</taxon>
        <taxon>Ochrophyta</taxon>
        <taxon>Bacillariophyta</taxon>
        <taxon>Bacillariophyceae</taxon>
        <taxon>Bacillariophycidae</taxon>
        <taxon>Naviculales</taxon>
        <taxon>Naviculaceae</taxon>
        <taxon>Seminavis</taxon>
    </lineage>
</organism>
<dbReference type="AlphaFoldDB" id="A0A9N8DVX6"/>
<evidence type="ECO:0000259" key="1">
    <source>
        <dbReference type="Pfam" id="PF00646"/>
    </source>
</evidence>
<gene>
    <name evidence="2" type="ORF">SEMRO_396_G134340.1</name>
</gene>
<dbReference type="InterPro" id="IPR001810">
    <property type="entry name" value="F-box_dom"/>
</dbReference>
<sequence length="354" mass="39910">MGVQVPTRVSTKTHKPMRLSAVLSGVLLKMKGPPCKSIVVKKKKKDSSGTAPSKTTTKVYNDLPEDATAHILSFLPLQQVVRLRTLSKHFAQAGHLAVLEKLQMAGFTNITCPSDALLKLTQPHQKVRNWMHAEYKGVANSNINYNKNYGGAVEVLQFPIVHDTELWDRMGPLLNRPRLHEKYLWMLPDRNNNGQEQAVGVDLRSSCFRVCVSIKQCLQEYRATLEETATLFSDWHFRAVDIMLRKEVETLLALQSQGHEMACVAFVSKPSTSEALEGSIYQTVVDAMEEPLMKQAIRIRGRNTEENSSPCFLDLARVGIVIRVPCAEHQSLFQKFDTMVKEHSRQEVANLLNM</sequence>
<dbReference type="SUPFAM" id="SSF81383">
    <property type="entry name" value="F-box domain"/>
    <property type="match status" value="1"/>
</dbReference>
<dbReference type="Pfam" id="PF00646">
    <property type="entry name" value="F-box"/>
    <property type="match status" value="1"/>
</dbReference>
<accession>A0A9N8DVX6</accession>
<comment type="caution">
    <text evidence="2">The sequence shown here is derived from an EMBL/GenBank/DDBJ whole genome shotgun (WGS) entry which is preliminary data.</text>
</comment>
<proteinExistence type="predicted"/>
<name>A0A9N8DVX6_9STRA</name>
<evidence type="ECO:0000313" key="3">
    <source>
        <dbReference type="Proteomes" id="UP001153069"/>
    </source>
</evidence>
<feature type="domain" description="F-box" evidence="1">
    <location>
        <begin position="62"/>
        <end position="92"/>
    </location>
</feature>
<protein>
    <recommendedName>
        <fullName evidence="1">F-box domain-containing protein</fullName>
    </recommendedName>
</protein>
<dbReference type="InterPro" id="IPR036047">
    <property type="entry name" value="F-box-like_dom_sf"/>
</dbReference>
<dbReference type="Proteomes" id="UP001153069">
    <property type="component" value="Unassembled WGS sequence"/>
</dbReference>